<reference evidence="3 4" key="1">
    <citation type="submission" date="2016-01" db="EMBL/GenBank/DDBJ databases">
        <title>The new phylogeny of the genus Mycobacterium.</title>
        <authorList>
            <person name="Tarcisio F."/>
            <person name="Conor M."/>
            <person name="Antonella G."/>
            <person name="Elisabetta G."/>
            <person name="Giulia F.S."/>
            <person name="Sara T."/>
            <person name="Anna F."/>
            <person name="Clotilde B."/>
            <person name="Roberto B."/>
            <person name="Veronica D.S."/>
            <person name="Fabio R."/>
            <person name="Monica P."/>
            <person name="Olivier J."/>
            <person name="Enrico T."/>
            <person name="Nicola S."/>
        </authorList>
    </citation>
    <scope>NUCLEOTIDE SEQUENCE [LARGE SCALE GENOMIC DNA]</scope>
    <source>
        <strain evidence="3 4">ATCC 27353</strain>
    </source>
</reference>
<evidence type="ECO:0000259" key="2">
    <source>
        <dbReference type="Pfam" id="PF02720"/>
    </source>
</evidence>
<dbReference type="EMBL" id="LQOT01000033">
    <property type="protein sequence ID" value="ORV47059.1"/>
    <property type="molecule type" value="Genomic_DNA"/>
</dbReference>
<comment type="caution">
    <text evidence="3">The sequence shown here is derived from an EMBL/GenBank/DDBJ whole genome shotgun (WGS) entry which is preliminary data.</text>
</comment>
<evidence type="ECO:0000256" key="1">
    <source>
        <dbReference type="SAM" id="MobiDB-lite"/>
    </source>
</evidence>
<dbReference type="RefSeq" id="WP_237160411.1">
    <property type="nucleotide sequence ID" value="NZ_LQOT01000033.1"/>
</dbReference>
<dbReference type="InterPro" id="IPR003870">
    <property type="entry name" value="DUF222"/>
</dbReference>
<organism evidence="3 4">
    <name type="scientific">Mycolicibacter engbaekii</name>
    <dbReference type="NCBI Taxonomy" id="188915"/>
    <lineage>
        <taxon>Bacteria</taxon>
        <taxon>Bacillati</taxon>
        <taxon>Actinomycetota</taxon>
        <taxon>Actinomycetes</taxon>
        <taxon>Mycobacteriales</taxon>
        <taxon>Mycobacteriaceae</taxon>
        <taxon>Mycolicibacter</taxon>
    </lineage>
</organism>
<dbReference type="STRING" id="188915.AWC02_10200"/>
<protein>
    <submittedName>
        <fullName evidence="3">HNH nuclease</fullName>
    </submittedName>
</protein>
<dbReference type="AlphaFoldDB" id="A0A1X1TRI2"/>
<dbReference type="Proteomes" id="UP000193465">
    <property type="component" value="Unassembled WGS sequence"/>
</dbReference>
<accession>A0A1X1TRI2</accession>
<name>A0A1X1TRI2_9MYCO</name>
<dbReference type="InterPro" id="IPR003615">
    <property type="entry name" value="HNH_nuc"/>
</dbReference>
<proteinExistence type="predicted"/>
<evidence type="ECO:0000313" key="4">
    <source>
        <dbReference type="Proteomes" id="UP000193465"/>
    </source>
</evidence>
<gene>
    <name evidence="3" type="ORF">AWC02_10200</name>
</gene>
<feature type="region of interest" description="Disordered" evidence="1">
    <location>
        <begin position="244"/>
        <end position="272"/>
    </location>
</feature>
<dbReference type="CDD" id="cd00085">
    <property type="entry name" value="HNHc"/>
    <property type="match status" value="1"/>
</dbReference>
<feature type="domain" description="DUF222" evidence="2">
    <location>
        <begin position="49"/>
        <end position="384"/>
    </location>
</feature>
<evidence type="ECO:0000313" key="3">
    <source>
        <dbReference type="EMBL" id="ORV47059.1"/>
    </source>
</evidence>
<keyword evidence="4" id="KW-1185">Reference proteome</keyword>
<dbReference type="Pfam" id="PF02720">
    <property type="entry name" value="DUF222"/>
    <property type="match status" value="1"/>
</dbReference>
<sequence>MSATDQVLPPAAAARAAIRAELALIDDAQSRLRAADTDIVGNAFRVEIAERLETQHRVNRGLSFRMFGELADPPDGPDDPRLPADTKLTDLLWSRLRITRAEVRRRFRVAARIRPRRNLTGPPAPPEFPAVAAAVEDGRIGDDHIRSVTTALDQLPGNVAPADRAAAERTLVRHATEQDAAFVTALGHAIADVLNPDGNFTDADRARRRNLVLGRQGPDGMSRLSGCVDPETRAYLEAAMAAVRPGHRRPDTPEPSECPEAPAGPDLRSNGQRNHDALKLALRHGIASGALGTHRGVPVSVIATTTLADLEQAGRAIADPSLPMPGPARTGGGSRLPMRDLIRMAANAIHYLVVFDDHSERPLYLGRSRRIATLDHRIICHARDRGCTRPNCSEPGYHCEVHHATDWAHGGRTDADQLYFACGPDHGAATRGDLQTQLTERGRLAWTDRTGQPRINHLHHPMELLDRGDDPG</sequence>